<proteinExistence type="inferred from homology"/>
<dbReference type="InterPro" id="IPR035985">
    <property type="entry name" value="Ubiquitin-activating_enz"/>
</dbReference>
<evidence type="ECO:0000256" key="5">
    <source>
        <dbReference type="ARBA" id="ARBA00022786"/>
    </source>
</evidence>
<dbReference type="PROSITE" id="PS51257">
    <property type="entry name" value="PROKAR_LIPOPROTEIN"/>
    <property type="match status" value="1"/>
</dbReference>
<evidence type="ECO:0000256" key="4">
    <source>
        <dbReference type="ARBA" id="ARBA00022741"/>
    </source>
</evidence>
<gene>
    <name evidence="11" type="ORF">PR048_006868</name>
</gene>
<dbReference type="EMBL" id="JARBHB010000002">
    <property type="protein sequence ID" value="KAJ8894256.1"/>
    <property type="molecule type" value="Genomic_DNA"/>
</dbReference>
<evidence type="ECO:0000259" key="10">
    <source>
        <dbReference type="Pfam" id="PF14732"/>
    </source>
</evidence>
<keyword evidence="4 8" id="KW-0547">Nucleotide-binding</keyword>
<dbReference type="InterPro" id="IPR000594">
    <property type="entry name" value="ThiF_NAD_FAD-bd"/>
</dbReference>
<keyword evidence="7 8" id="KW-0067">ATP-binding</keyword>
<sequence>MASRIPGIFSEDLNTIIQKSKVLVVGAGGIGCELLKNLVFTGFENIVIVDMDTIEVSNLNRQFLFHKKHVGLPKAVVARESASRFNPNANIEAIHDSIIGDKYGNLFFRKFNLVINALDNTAARLYVSRQCVNADIPLIESGTAGYRGQVELIKKGLSECYACTPKLRQKTYANCTIRNTPSEPIHCIVWAKFLFNQLFGEEDEDEDISPDTADPEAAGDAAMESLKAEAINRVSTRAWAKECSYDAKKLLQKLFVEDIKYLLSMKNLWEKRKPPLPLVLDKIPDEVAGSSKSESAPGLTNHRLWSVAECVQIFTDAVNGLRKKTESLKEGDYLVWDKDNKDDINFVAACSNIRMHIFGIGQKTCFDVKAMAGNIVPAIATTNAIVAGQIVIHALRVLEGRFNDCQTVYVRMYPNTKKQVIVPEKFLTKPSNQCYVCTDVNQVLLTVDVDTMTLKVFEDKVLKQHLGMSIPDVMDACTGKIIISEDVECTENATLANMGIVDGSILTVDDLAQSDSKLTLTVYNYKPEGEDPDFKLVANIKQEHNGTVDEEVEVEATSEKKRKIIDDGPAAAKKQKIECDTIEDDDDVIIIP</sequence>
<evidence type="ECO:0000313" key="12">
    <source>
        <dbReference type="Proteomes" id="UP001159363"/>
    </source>
</evidence>
<feature type="domain" description="THIF-type NAD/FAD binding fold" evidence="9">
    <location>
        <begin position="9"/>
        <end position="416"/>
    </location>
</feature>
<keyword evidence="12" id="KW-1185">Reference proteome</keyword>
<evidence type="ECO:0000256" key="3">
    <source>
        <dbReference type="ARBA" id="ARBA00022723"/>
    </source>
</evidence>
<dbReference type="PANTHER" id="PTHR10953">
    <property type="entry name" value="UBIQUITIN-ACTIVATING ENZYME E1"/>
    <property type="match status" value="1"/>
</dbReference>
<keyword evidence="6 8" id="KW-0862">Zinc</keyword>
<dbReference type="Gene3D" id="3.50.50.80">
    <property type="entry name" value="Ubiquitin-activating enzyme E1, inactive adenylation domain, subdomain 1"/>
    <property type="match status" value="1"/>
</dbReference>
<dbReference type="SUPFAM" id="SSF69572">
    <property type="entry name" value="Activating enzymes of the ubiquitin-like proteins"/>
    <property type="match status" value="1"/>
</dbReference>
<feature type="domain" description="Ubiquitin/SUMO-activating enzyme ubiquitin-like" evidence="10">
    <location>
        <begin position="445"/>
        <end position="524"/>
    </location>
</feature>
<dbReference type="PANTHER" id="PTHR10953:SF5">
    <property type="entry name" value="SUMO-ACTIVATING ENZYME SUBUNIT 2"/>
    <property type="match status" value="1"/>
</dbReference>
<dbReference type="InterPro" id="IPR023318">
    <property type="entry name" value="Ub_act_enz_dom_a_sf"/>
</dbReference>
<evidence type="ECO:0000259" key="9">
    <source>
        <dbReference type="Pfam" id="PF00899"/>
    </source>
</evidence>
<dbReference type="PIRSF" id="PIRSF039133">
    <property type="entry name" value="SUMO_E1B"/>
    <property type="match status" value="1"/>
</dbReference>
<evidence type="ECO:0000313" key="11">
    <source>
        <dbReference type="EMBL" id="KAJ8894256.1"/>
    </source>
</evidence>
<comment type="pathway">
    <text evidence="1 8">Protein modification; protein sumoylation.</text>
</comment>
<keyword evidence="5 8" id="KW-0833">Ubl conjugation pathway</keyword>
<dbReference type="Pfam" id="PF14732">
    <property type="entry name" value="UAE_UbL"/>
    <property type="match status" value="1"/>
</dbReference>
<evidence type="ECO:0000256" key="2">
    <source>
        <dbReference type="ARBA" id="ARBA00005673"/>
    </source>
</evidence>
<comment type="similarity">
    <text evidence="2 8">Belongs to the ubiquitin-activating E1 family.</text>
</comment>
<evidence type="ECO:0000256" key="1">
    <source>
        <dbReference type="ARBA" id="ARBA00004718"/>
    </source>
</evidence>
<dbReference type="Proteomes" id="UP001159363">
    <property type="component" value="Chromosome 2"/>
</dbReference>
<dbReference type="Gene3D" id="1.10.10.520">
    <property type="entry name" value="Ubiquitin activating enzymes (Uba3). Chain: B, domain 2"/>
    <property type="match status" value="1"/>
</dbReference>
<comment type="caution">
    <text evidence="11">The sequence shown here is derived from an EMBL/GenBank/DDBJ whole genome shotgun (WGS) entry which is preliminary data.</text>
</comment>
<evidence type="ECO:0000256" key="8">
    <source>
        <dbReference type="PIRNR" id="PIRNR039133"/>
    </source>
</evidence>
<dbReference type="InterPro" id="IPR045886">
    <property type="entry name" value="ThiF/MoeB/HesA"/>
</dbReference>
<protein>
    <recommendedName>
        <fullName evidence="8">SUMO-activating enzyme subunit</fullName>
    </recommendedName>
</protein>
<organism evidence="11 12">
    <name type="scientific">Dryococelus australis</name>
    <dbReference type="NCBI Taxonomy" id="614101"/>
    <lineage>
        <taxon>Eukaryota</taxon>
        <taxon>Metazoa</taxon>
        <taxon>Ecdysozoa</taxon>
        <taxon>Arthropoda</taxon>
        <taxon>Hexapoda</taxon>
        <taxon>Insecta</taxon>
        <taxon>Pterygota</taxon>
        <taxon>Neoptera</taxon>
        <taxon>Polyneoptera</taxon>
        <taxon>Phasmatodea</taxon>
        <taxon>Verophasmatodea</taxon>
        <taxon>Anareolatae</taxon>
        <taxon>Phasmatidae</taxon>
        <taxon>Eurycanthinae</taxon>
        <taxon>Dryococelus</taxon>
    </lineage>
</organism>
<reference evidence="11 12" key="1">
    <citation type="submission" date="2023-02" db="EMBL/GenBank/DDBJ databases">
        <title>LHISI_Scaffold_Assembly.</title>
        <authorList>
            <person name="Stuart O.P."/>
            <person name="Cleave R."/>
            <person name="Magrath M.J.L."/>
            <person name="Mikheyev A.S."/>
        </authorList>
    </citation>
    <scope>NUCLEOTIDE SEQUENCE [LARGE SCALE GENOMIC DNA]</scope>
    <source>
        <strain evidence="11">Daus_M_001</strain>
        <tissue evidence="11">Leg muscle</tissue>
    </source>
</reference>
<dbReference type="InterPro" id="IPR042449">
    <property type="entry name" value="Ub-E1_IAD_1"/>
</dbReference>
<dbReference type="InterPro" id="IPR028077">
    <property type="entry name" value="UAE_UbL_dom"/>
</dbReference>
<comment type="subunit">
    <text evidence="8">Heterodimer.</text>
</comment>
<keyword evidence="3 8" id="KW-0479">Metal-binding</keyword>
<evidence type="ECO:0000256" key="7">
    <source>
        <dbReference type="ARBA" id="ARBA00022840"/>
    </source>
</evidence>
<accession>A0ABQ9IC81</accession>
<dbReference type="Pfam" id="PF00899">
    <property type="entry name" value="ThiF"/>
    <property type="match status" value="1"/>
</dbReference>
<name>A0ABQ9IC81_9NEOP</name>
<dbReference type="InterPro" id="IPR030661">
    <property type="entry name" value="Uba2"/>
</dbReference>
<evidence type="ECO:0000256" key="6">
    <source>
        <dbReference type="ARBA" id="ARBA00022833"/>
    </source>
</evidence>
<dbReference type="Gene3D" id="3.10.290.20">
    <property type="entry name" value="Ubiquitin-like 2 activating enzyme e1b. Chain: B, domain 3"/>
    <property type="match status" value="1"/>
</dbReference>